<dbReference type="SUPFAM" id="SSF88946">
    <property type="entry name" value="Sigma2 domain of RNA polymerase sigma factors"/>
    <property type="match status" value="1"/>
</dbReference>
<dbReference type="SMART" id="SM00421">
    <property type="entry name" value="HTH_LUXR"/>
    <property type="match status" value="1"/>
</dbReference>
<evidence type="ECO:0000256" key="3">
    <source>
        <dbReference type="ARBA" id="ARBA00023082"/>
    </source>
</evidence>
<comment type="caution">
    <text evidence="6">The sequence shown here is derived from an EMBL/GenBank/DDBJ whole genome shotgun (WGS) entry which is preliminary data.</text>
</comment>
<dbReference type="GO" id="GO:0016987">
    <property type="term" value="F:sigma factor activity"/>
    <property type="evidence" value="ECO:0007669"/>
    <property type="project" value="UniProtKB-KW"/>
</dbReference>
<keyword evidence="4" id="KW-0804">Transcription</keyword>
<dbReference type="InterPro" id="IPR014284">
    <property type="entry name" value="RNA_pol_sigma-70_dom"/>
</dbReference>
<dbReference type="RefSeq" id="WP_192771675.1">
    <property type="nucleotide sequence ID" value="NZ_JADBEB010000001.1"/>
</dbReference>
<dbReference type="InterPro" id="IPR013325">
    <property type="entry name" value="RNA_pol_sigma_r2"/>
</dbReference>
<dbReference type="Pfam" id="PF08281">
    <property type="entry name" value="Sigma70_r4_2"/>
    <property type="match status" value="1"/>
</dbReference>
<proteinExistence type="inferred from homology"/>
<name>A0A927MGS8_9ACTN</name>
<dbReference type="InterPro" id="IPR007627">
    <property type="entry name" value="RNA_pol_sigma70_r2"/>
</dbReference>
<accession>A0A927MGS8</accession>
<dbReference type="Proteomes" id="UP000649753">
    <property type="component" value="Unassembled WGS sequence"/>
</dbReference>
<dbReference type="AlphaFoldDB" id="A0A927MGS8"/>
<dbReference type="Pfam" id="PF04542">
    <property type="entry name" value="Sigma70_r2"/>
    <property type="match status" value="1"/>
</dbReference>
<dbReference type="PANTHER" id="PTHR43133:SF46">
    <property type="entry name" value="RNA POLYMERASE SIGMA-70 FACTOR ECF SUBFAMILY"/>
    <property type="match status" value="1"/>
</dbReference>
<feature type="domain" description="HTH luxR-type" evidence="5">
    <location>
        <begin position="130"/>
        <end position="182"/>
    </location>
</feature>
<evidence type="ECO:0000256" key="2">
    <source>
        <dbReference type="ARBA" id="ARBA00023015"/>
    </source>
</evidence>
<dbReference type="Gene3D" id="1.10.10.10">
    <property type="entry name" value="Winged helix-like DNA-binding domain superfamily/Winged helix DNA-binding domain"/>
    <property type="match status" value="1"/>
</dbReference>
<dbReference type="InterPro" id="IPR013249">
    <property type="entry name" value="RNA_pol_sigma70_r4_t2"/>
</dbReference>
<keyword evidence="2" id="KW-0805">Transcription regulation</keyword>
<dbReference type="InterPro" id="IPR036388">
    <property type="entry name" value="WH-like_DNA-bd_sf"/>
</dbReference>
<sequence length="193" mass="22326">MRSGDNAMVRAESAARLGDRGQTEPDLSFEEFCQQNIVQVERFLSSQCADRGLVEDAVQEAFITARDKWEQIRDYEKPLAWMYKTARYKLLVLRRRYRQDVELCLEEVPPERLAEPADSAEARELLRGWLPQLPPRQAEVFTMAFDGWSDLEIAQVLGIAYNTVRAYRQEARRRLKELAQQAGFESPAERGRG</sequence>
<dbReference type="Gene3D" id="1.10.1740.10">
    <property type="match status" value="1"/>
</dbReference>
<keyword evidence="3" id="KW-0731">Sigma factor</keyword>
<dbReference type="GO" id="GO:0003677">
    <property type="term" value="F:DNA binding"/>
    <property type="evidence" value="ECO:0007669"/>
    <property type="project" value="InterPro"/>
</dbReference>
<dbReference type="GO" id="GO:0006352">
    <property type="term" value="P:DNA-templated transcription initiation"/>
    <property type="evidence" value="ECO:0007669"/>
    <property type="project" value="InterPro"/>
</dbReference>
<keyword evidence="7" id="KW-1185">Reference proteome</keyword>
<dbReference type="PANTHER" id="PTHR43133">
    <property type="entry name" value="RNA POLYMERASE ECF-TYPE SIGMA FACTO"/>
    <property type="match status" value="1"/>
</dbReference>
<dbReference type="SUPFAM" id="SSF88659">
    <property type="entry name" value="Sigma3 and sigma4 domains of RNA polymerase sigma factors"/>
    <property type="match status" value="1"/>
</dbReference>
<evidence type="ECO:0000256" key="4">
    <source>
        <dbReference type="ARBA" id="ARBA00023163"/>
    </source>
</evidence>
<organism evidence="6 7">
    <name type="scientific">Plantactinospora soyae</name>
    <dbReference type="NCBI Taxonomy" id="1544732"/>
    <lineage>
        <taxon>Bacteria</taxon>
        <taxon>Bacillati</taxon>
        <taxon>Actinomycetota</taxon>
        <taxon>Actinomycetes</taxon>
        <taxon>Micromonosporales</taxon>
        <taxon>Micromonosporaceae</taxon>
        <taxon>Plantactinospora</taxon>
    </lineage>
</organism>
<comment type="similarity">
    <text evidence="1">Belongs to the sigma-70 factor family. ECF subfamily.</text>
</comment>
<gene>
    <name evidence="6" type="ORF">H4W31_008469</name>
</gene>
<reference evidence="6" key="1">
    <citation type="submission" date="2020-10" db="EMBL/GenBank/DDBJ databases">
        <title>Sequencing the genomes of 1000 actinobacteria strains.</title>
        <authorList>
            <person name="Klenk H.-P."/>
        </authorList>
    </citation>
    <scope>NUCLEOTIDE SEQUENCE</scope>
    <source>
        <strain evidence="6">DSM 46832</strain>
    </source>
</reference>
<dbReference type="NCBIfam" id="TIGR02937">
    <property type="entry name" value="sigma70-ECF"/>
    <property type="match status" value="1"/>
</dbReference>
<protein>
    <submittedName>
        <fullName evidence="6">RNA polymerase sigma-70 factor (ECF subfamily)</fullName>
    </submittedName>
</protein>
<dbReference type="InterPro" id="IPR039425">
    <property type="entry name" value="RNA_pol_sigma-70-like"/>
</dbReference>
<evidence type="ECO:0000256" key="1">
    <source>
        <dbReference type="ARBA" id="ARBA00010641"/>
    </source>
</evidence>
<dbReference type="PRINTS" id="PR00038">
    <property type="entry name" value="HTHLUXR"/>
</dbReference>
<dbReference type="InterPro" id="IPR000792">
    <property type="entry name" value="Tscrpt_reg_LuxR_C"/>
</dbReference>
<evidence type="ECO:0000313" key="7">
    <source>
        <dbReference type="Proteomes" id="UP000649753"/>
    </source>
</evidence>
<dbReference type="EMBL" id="JADBEB010000001">
    <property type="protein sequence ID" value="MBE1492831.1"/>
    <property type="molecule type" value="Genomic_DNA"/>
</dbReference>
<dbReference type="InterPro" id="IPR013324">
    <property type="entry name" value="RNA_pol_sigma_r3/r4-like"/>
</dbReference>
<evidence type="ECO:0000259" key="5">
    <source>
        <dbReference type="SMART" id="SM00421"/>
    </source>
</evidence>
<evidence type="ECO:0000313" key="6">
    <source>
        <dbReference type="EMBL" id="MBE1492831.1"/>
    </source>
</evidence>